<comment type="caution">
    <text evidence="2">The sequence shown here is derived from an EMBL/GenBank/DDBJ whole genome shotgun (WGS) entry which is preliminary data.</text>
</comment>
<dbReference type="SUPFAM" id="SSF48452">
    <property type="entry name" value="TPR-like"/>
    <property type="match status" value="1"/>
</dbReference>
<feature type="region of interest" description="Disordered" evidence="1">
    <location>
        <begin position="17"/>
        <end position="77"/>
    </location>
</feature>
<dbReference type="Proteomes" id="UP000540685">
    <property type="component" value="Unassembled WGS sequence"/>
</dbReference>
<dbReference type="EMBL" id="JACHMP010000001">
    <property type="protein sequence ID" value="MBB5819633.1"/>
    <property type="molecule type" value="Genomic_DNA"/>
</dbReference>
<name>A0A7W9IFD7_9ACTN</name>
<evidence type="ECO:0000256" key="1">
    <source>
        <dbReference type="SAM" id="MobiDB-lite"/>
    </source>
</evidence>
<evidence type="ECO:0000313" key="3">
    <source>
        <dbReference type="Proteomes" id="UP000540685"/>
    </source>
</evidence>
<dbReference type="Gene3D" id="1.25.40.10">
    <property type="entry name" value="Tetratricopeptide repeat domain"/>
    <property type="match status" value="1"/>
</dbReference>
<dbReference type="AlphaFoldDB" id="A0A7W9IFD7"/>
<proteinExistence type="predicted"/>
<sequence length="259" mass="27117">MERTPWWRGNLPAKTSKLIGHERREREVRRSPRLVTGTAGFAPGLAEPTPAPGLGEPAPAPGAGLAEPGAGLGGPAAGLASDRLRRTGVGAADEPLVLVTAAMAYVWRGEFARAVAALEEARRLCDARGERWARAHGDYVLSVARLGMGRVTEAAEAARESLAGKWRLHDVAGVAPVLDQLAVIAAVEGDGYRTARLQGAVARLRVARGLEGPGPQGMSEPRAVAERTARRLLGDEAYDAAFAEGHDDDLGSAVAFALT</sequence>
<reference evidence="2 3" key="1">
    <citation type="submission" date="2020-08" db="EMBL/GenBank/DDBJ databases">
        <title>Sequencing the genomes of 1000 actinobacteria strains.</title>
        <authorList>
            <person name="Klenk H.-P."/>
        </authorList>
    </citation>
    <scope>NUCLEOTIDE SEQUENCE [LARGE SCALE GENOMIC DNA]</scope>
    <source>
        <strain evidence="2 3">DSM 46887</strain>
    </source>
</reference>
<keyword evidence="3" id="KW-1185">Reference proteome</keyword>
<feature type="compositionally biased region" description="Low complexity" evidence="1">
    <location>
        <begin position="46"/>
        <end position="69"/>
    </location>
</feature>
<evidence type="ECO:0000313" key="2">
    <source>
        <dbReference type="EMBL" id="MBB5819633.1"/>
    </source>
</evidence>
<organism evidence="2 3">
    <name type="scientific">Streptosporangium becharense</name>
    <dbReference type="NCBI Taxonomy" id="1816182"/>
    <lineage>
        <taxon>Bacteria</taxon>
        <taxon>Bacillati</taxon>
        <taxon>Actinomycetota</taxon>
        <taxon>Actinomycetes</taxon>
        <taxon>Streptosporangiales</taxon>
        <taxon>Streptosporangiaceae</taxon>
        <taxon>Streptosporangium</taxon>
    </lineage>
</organism>
<dbReference type="RefSeq" id="WP_184538193.1">
    <property type="nucleotide sequence ID" value="NZ_JACHMP010000001.1"/>
</dbReference>
<protein>
    <recommendedName>
        <fullName evidence="4">Tetratricopeptide repeat protein</fullName>
    </recommendedName>
</protein>
<dbReference type="InterPro" id="IPR011990">
    <property type="entry name" value="TPR-like_helical_dom_sf"/>
</dbReference>
<evidence type="ECO:0008006" key="4">
    <source>
        <dbReference type="Google" id="ProtNLM"/>
    </source>
</evidence>
<feature type="compositionally biased region" description="Basic and acidic residues" evidence="1">
    <location>
        <begin position="19"/>
        <end position="30"/>
    </location>
</feature>
<gene>
    <name evidence="2" type="ORF">F4562_002695</name>
</gene>
<accession>A0A7W9IFD7</accession>